<evidence type="ECO:0000313" key="3">
    <source>
        <dbReference type="EMBL" id="KAJ4837408.1"/>
    </source>
</evidence>
<evidence type="ECO:0000313" key="4">
    <source>
        <dbReference type="Proteomes" id="UP001141552"/>
    </source>
</evidence>
<dbReference type="InterPro" id="IPR011992">
    <property type="entry name" value="EF-hand-dom_pair"/>
</dbReference>
<evidence type="ECO:0000256" key="1">
    <source>
        <dbReference type="ARBA" id="ARBA00022837"/>
    </source>
</evidence>
<dbReference type="InterPro" id="IPR002048">
    <property type="entry name" value="EF_hand_dom"/>
</dbReference>
<dbReference type="Gene3D" id="1.10.238.10">
    <property type="entry name" value="EF-hand"/>
    <property type="match status" value="1"/>
</dbReference>
<dbReference type="EMBL" id="JAKUCV010003845">
    <property type="protein sequence ID" value="KAJ4837408.1"/>
    <property type="molecule type" value="Genomic_DNA"/>
</dbReference>
<keyword evidence="1" id="KW-0106">Calcium</keyword>
<feature type="domain" description="EF-hand" evidence="2">
    <location>
        <begin position="26"/>
        <end position="61"/>
    </location>
</feature>
<organism evidence="3 4">
    <name type="scientific">Turnera subulata</name>
    <dbReference type="NCBI Taxonomy" id="218843"/>
    <lineage>
        <taxon>Eukaryota</taxon>
        <taxon>Viridiplantae</taxon>
        <taxon>Streptophyta</taxon>
        <taxon>Embryophyta</taxon>
        <taxon>Tracheophyta</taxon>
        <taxon>Spermatophyta</taxon>
        <taxon>Magnoliopsida</taxon>
        <taxon>eudicotyledons</taxon>
        <taxon>Gunneridae</taxon>
        <taxon>Pentapetalae</taxon>
        <taxon>rosids</taxon>
        <taxon>fabids</taxon>
        <taxon>Malpighiales</taxon>
        <taxon>Passifloraceae</taxon>
        <taxon>Turnera</taxon>
    </lineage>
</organism>
<reference evidence="3" key="2">
    <citation type="journal article" date="2023" name="Plants (Basel)">
        <title>Annotation of the Turnera subulata (Passifloraceae) Draft Genome Reveals the S-Locus Evolved after the Divergence of Turneroideae from Passifloroideae in a Stepwise Manner.</title>
        <authorList>
            <person name="Henning P.M."/>
            <person name="Roalson E.H."/>
            <person name="Mir W."/>
            <person name="McCubbin A.G."/>
            <person name="Shore J.S."/>
        </authorList>
    </citation>
    <scope>NUCLEOTIDE SEQUENCE</scope>
    <source>
        <strain evidence="3">F60SS</strain>
    </source>
</reference>
<proteinExistence type="predicted"/>
<evidence type="ECO:0000259" key="2">
    <source>
        <dbReference type="PROSITE" id="PS50222"/>
    </source>
</evidence>
<dbReference type="PROSITE" id="PS00018">
    <property type="entry name" value="EF_HAND_1"/>
    <property type="match status" value="2"/>
</dbReference>
<dbReference type="SUPFAM" id="SSF47473">
    <property type="entry name" value="EF-hand"/>
    <property type="match status" value="1"/>
</dbReference>
<gene>
    <name evidence="3" type="ORF">Tsubulata_049954</name>
</gene>
<dbReference type="CDD" id="cd00051">
    <property type="entry name" value="EFh"/>
    <property type="match status" value="1"/>
</dbReference>
<protein>
    <recommendedName>
        <fullName evidence="2">EF-hand domain-containing protein</fullName>
    </recommendedName>
</protein>
<comment type="caution">
    <text evidence="3">The sequence shown here is derived from an EMBL/GenBank/DDBJ whole genome shotgun (WGS) entry which is preliminary data.</text>
</comment>
<dbReference type="Pfam" id="PF13499">
    <property type="entry name" value="EF-hand_7"/>
    <property type="match status" value="1"/>
</dbReference>
<dbReference type="GO" id="GO:0005509">
    <property type="term" value="F:calcium ion binding"/>
    <property type="evidence" value="ECO:0007669"/>
    <property type="project" value="InterPro"/>
</dbReference>
<keyword evidence="4" id="KW-1185">Reference proteome</keyword>
<dbReference type="AlphaFoldDB" id="A0A9Q0FT78"/>
<feature type="domain" description="EF-hand" evidence="2">
    <location>
        <begin position="62"/>
        <end position="97"/>
    </location>
</feature>
<dbReference type="Proteomes" id="UP001141552">
    <property type="component" value="Unassembled WGS sequence"/>
</dbReference>
<name>A0A9Q0FT78_9ROSI</name>
<dbReference type="InterPro" id="IPR018247">
    <property type="entry name" value="EF_Hand_1_Ca_BS"/>
</dbReference>
<dbReference type="OrthoDB" id="26525at2759"/>
<sequence>MAGLFGAMGLHFHFHNKKGGSVPVTLSKEQLRNIFMQYDADNNKQLSKEELSKAFEHLGAVFPSFRAKRGLKYADANGDGQIDLKELEDLVNYANDLGYTVNK</sequence>
<reference evidence="3" key="1">
    <citation type="submission" date="2022-02" db="EMBL/GenBank/DDBJ databases">
        <authorList>
            <person name="Henning P.M."/>
            <person name="McCubbin A.G."/>
            <person name="Shore J.S."/>
        </authorList>
    </citation>
    <scope>NUCLEOTIDE SEQUENCE</scope>
    <source>
        <strain evidence="3">F60SS</strain>
        <tissue evidence="3">Leaves</tissue>
    </source>
</reference>
<dbReference type="SMART" id="SM00054">
    <property type="entry name" value="EFh"/>
    <property type="match status" value="2"/>
</dbReference>
<accession>A0A9Q0FT78</accession>
<dbReference type="PROSITE" id="PS50222">
    <property type="entry name" value="EF_HAND_2"/>
    <property type="match status" value="2"/>
</dbReference>